<evidence type="ECO:0000313" key="4">
    <source>
        <dbReference type="Proteomes" id="UP001187425"/>
    </source>
</evidence>
<accession>A0A6V7EQS1</accession>
<reference evidence="1 3" key="1">
    <citation type="submission" date="2020-07" db="EMBL/GenBank/DDBJ databases">
        <authorList>
            <person name="Pothier F. J."/>
        </authorList>
    </citation>
    <scope>NUCLEOTIDE SEQUENCE [LARGE SCALE GENOMIC DNA]</scope>
    <source>
        <strain evidence="1 3">CFBP 498</strain>
    </source>
</reference>
<dbReference type="Proteomes" id="UP001187425">
    <property type="component" value="Unassembled WGS sequence"/>
</dbReference>
<sequence length="379" mass="42354">MQVSYTPFLHAKDGEFCALAKSKVSHLKGMLPLFEVDAFTELTAKVARYKHSPTPKMTYLNWIADQIEEVMPFGPVMVDAFAWKHYERIESNELPVAFMVNALMEREVSVIPVVGLDRWDDPEYQFSLKSLDIDSLPMWALRLQTDEIEDAIDPGHFLGRIDEVLRGLGLNAGQLGLLVDFGDVCKKDPQVLVDLSARVLTLVDGLGLPFISIVGCSMPPSINEAVKKPNSQAVVMRKEMVAWRQLRQMFRQFPIVFGDYGVRGPRSSSAPNPNVNGKIRYTIENGAFIARGQSKAKDDGEQMYRLSQLVVSSPHYMGAAFSWGDQEIHRRAIREKKVGPGGANCWIKFDTSHHLAWVAQEVAAIEHELAATPALVELS</sequence>
<proteinExistence type="predicted"/>
<evidence type="ECO:0000313" key="3">
    <source>
        <dbReference type="Proteomes" id="UP000515406"/>
    </source>
</evidence>
<dbReference type="InterPro" id="IPR025683">
    <property type="entry name" value="Protein_beta"/>
</dbReference>
<dbReference type="RefSeq" id="WP_180313053.1">
    <property type="nucleotide sequence ID" value="NZ_JAJTZF010000023.1"/>
</dbReference>
<dbReference type="AlphaFoldDB" id="A0A6V7EQS1"/>
<dbReference type="Proteomes" id="UP000515406">
    <property type="component" value="Chromosome"/>
</dbReference>
<reference evidence="2 4" key="2">
    <citation type="submission" date="2023-10" db="EMBL/GenBank/DDBJ databases">
        <title>A new tool for lettuce pathogen research.</title>
        <authorList>
            <person name="Horton K.N."/>
            <person name="Cseke L.J."/>
            <person name="Badiwe M."/>
            <person name="Tesfaye D."/>
            <person name="Klein A."/>
            <person name="Su J."/>
            <person name="Potnis N."/>
            <person name="Gassmann W."/>
        </authorList>
    </citation>
    <scope>NUCLEOTIDE SEQUENCE [LARGE SCALE GENOMIC DNA]</scope>
    <source>
        <strain evidence="2 4">JSKH1901</strain>
    </source>
</reference>
<evidence type="ECO:0000313" key="2">
    <source>
        <dbReference type="EMBL" id="MDV7248166.1"/>
    </source>
</evidence>
<name>A0A6V7EQS1_9XANT</name>
<keyword evidence="3" id="KW-1185">Reference proteome</keyword>
<evidence type="ECO:0000313" key="1">
    <source>
        <dbReference type="EMBL" id="CAD0353627.1"/>
    </source>
</evidence>
<dbReference type="Pfam" id="PF14350">
    <property type="entry name" value="Beta_protein"/>
    <property type="match status" value="1"/>
</dbReference>
<dbReference type="EMBL" id="JAWMQI010000019">
    <property type="protein sequence ID" value="MDV7248166.1"/>
    <property type="molecule type" value="Genomic_DNA"/>
</dbReference>
<protein>
    <submittedName>
        <fullName evidence="2">Beta family protein</fullName>
    </submittedName>
</protein>
<dbReference type="EMBL" id="LR828257">
    <property type="protein sequence ID" value="CAD0353627.1"/>
    <property type="molecule type" value="Genomic_DNA"/>
</dbReference>
<organism evidence="1 3">
    <name type="scientific">Xanthomonas hortorum pv. vitians</name>
    <dbReference type="NCBI Taxonomy" id="83224"/>
    <lineage>
        <taxon>Bacteria</taxon>
        <taxon>Pseudomonadati</taxon>
        <taxon>Pseudomonadota</taxon>
        <taxon>Gammaproteobacteria</taxon>
        <taxon>Lysobacterales</taxon>
        <taxon>Lysobacteraceae</taxon>
        <taxon>Xanthomonas</taxon>
    </lineage>
</organism>
<gene>
    <name evidence="1" type="ORF">CFBP498_38490</name>
    <name evidence="2" type="ORF">R4K57_07050</name>
</gene>
<dbReference type="EMBL" id="LR828257">
    <property type="protein sequence ID" value="CAD0353633.1"/>
    <property type="molecule type" value="Genomic_DNA"/>
</dbReference>